<keyword evidence="6" id="KW-1185">Reference proteome</keyword>
<keyword evidence="4" id="KW-0472">Membrane</keyword>
<sequence>MCANGYDLSSREVKDFPFAEIGIVETNKDTGLKEIIYKEIPQIADNKVEDTLSNHTAIIVFLITFIGVTVLVYKLFANTKQSKCWDVTKKCCSSKLEAREEETIVEQSNKPSVKIKVGSETKKFTPEEVSAMFLTEMKQIAESYVTK</sequence>
<comment type="similarity">
    <text evidence="1">Belongs to the heat shock protein 70 family.</text>
</comment>
<evidence type="ECO:0000256" key="3">
    <source>
        <dbReference type="ARBA" id="ARBA00022840"/>
    </source>
</evidence>
<evidence type="ECO:0000256" key="1">
    <source>
        <dbReference type="ARBA" id="ARBA00007381"/>
    </source>
</evidence>
<keyword evidence="4" id="KW-0812">Transmembrane</keyword>
<accession>A0AAE9FA55</accession>
<keyword evidence="4" id="KW-1133">Transmembrane helix</keyword>
<dbReference type="EMBL" id="CP092625">
    <property type="protein sequence ID" value="UMM41380.1"/>
    <property type="molecule type" value="Genomic_DNA"/>
</dbReference>
<dbReference type="Gene3D" id="3.30.420.40">
    <property type="match status" value="1"/>
</dbReference>
<protein>
    <submittedName>
        <fullName evidence="5">Uncharacterized protein</fullName>
    </submittedName>
</protein>
<dbReference type="Proteomes" id="UP000829354">
    <property type="component" value="Chromosome X"/>
</dbReference>
<keyword evidence="2" id="KW-0547">Nucleotide-binding</keyword>
<name>A0AAE9FA55_CAEBR</name>
<dbReference type="Pfam" id="PF00012">
    <property type="entry name" value="HSP70"/>
    <property type="match status" value="1"/>
</dbReference>
<evidence type="ECO:0000313" key="6">
    <source>
        <dbReference type="Proteomes" id="UP000829354"/>
    </source>
</evidence>
<dbReference type="GO" id="GO:0005524">
    <property type="term" value="F:ATP binding"/>
    <property type="evidence" value="ECO:0007669"/>
    <property type="project" value="UniProtKB-KW"/>
</dbReference>
<evidence type="ECO:0000313" key="5">
    <source>
        <dbReference type="EMBL" id="UMM41380.1"/>
    </source>
</evidence>
<dbReference type="InterPro" id="IPR013126">
    <property type="entry name" value="Hsp_70_fam"/>
</dbReference>
<dbReference type="GO" id="GO:0140662">
    <property type="term" value="F:ATP-dependent protein folding chaperone"/>
    <property type="evidence" value="ECO:0007669"/>
    <property type="project" value="InterPro"/>
</dbReference>
<proteinExistence type="inferred from homology"/>
<organism evidence="5 6">
    <name type="scientific">Caenorhabditis briggsae</name>
    <dbReference type="NCBI Taxonomy" id="6238"/>
    <lineage>
        <taxon>Eukaryota</taxon>
        <taxon>Metazoa</taxon>
        <taxon>Ecdysozoa</taxon>
        <taxon>Nematoda</taxon>
        <taxon>Chromadorea</taxon>
        <taxon>Rhabditida</taxon>
        <taxon>Rhabditina</taxon>
        <taxon>Rhabditomorpha</taxon>
        <taxon>Rhabditoidea</taxon>
        <taxon>Rhabditidae</taxon>
        <taxon>Peloderinae</taxon>
        <taxon>Caenorhabditis</taxon>
    </lineage>
</organism>
<gene>
    <name evidence="5" type="ORF">L5515_017666</name>
</gene>
<reference evidence="5 6" key="1">
    <citation type="submission" date="2022-04" db="EMBL/GenBank/DDBJ databases">
        <title>Chromosome-level reference genomes for two strains of Caenorhabditis briggsae: an improved platform for comparative genomics.</title>
        <authorList>
            <person name="Stevens L."/>
            <person name="Andersen E."/>
        </authorList>
    </citation>
    <scope>NUCLEOTIDE SEQUENCE [LARGE SCALE GENOMIC DNA]</scope>
    <source>
        <strain evidence="5">VX34</strain>
        <tissue evidence="5">Whole-organism</tissue>
    </source>
</reference>
<evidence type="ECO:0000256" key="4">
    <source>
        <dbReference type="SAM" id="Phobius"/>
    </source>
</evidence>
<keyword evidence="3" id="KW-0067">ATP-binding</keyword>
<feature type="transmembrane region" description="Helical" evidence="4">
    <location>
        <begin position="56"/>
        <end position="76"/>
    </location>
</feature>
<dbReference type="AlphaFoldDB" id="A0AAE9FA55"/>
<evidence type="ECO:0000256" key="2">
    <source>
        <dbReference type="ARBA" id="ARBA00022741"/>
    </source>
</evidence>